<keyword evidence="5 7" id="KW-1133">Transmembrane helix</keyword>
<name>A0A172Y4C3_9CAUL</name>
<evidence type="ECO:0000256" key="6">
    <source>
        <dbReference type="ARBA" id="ARBA00023136"/>
    </source>
</evidence>
<keyword evidence="10" id="KW-1185">Reference proteome</keyword>
<dbReference type="Proteomes" id="UP000077603">
    <property type="component" value="Chromosome"/>
</dbReference>
<sequence length="231" mass="24687">MSEAPLIDPQIIWPVVGAVVAGALIGLEREYRASAAGFRTHILVSLSSALLMLAAVHQVHWLTDTPPDIIRIDPVRMAHGILTGIGFLCGGVIFREGFTVRGLTTAASLWFTSALGILFGVSFFSLGALGTIATLLVLAAVSLTDALLPQRRYAEIKVRYRADAAINIAGFRLALSGHALNPRKIDLEADAQALTFTTMVSGYRETRVDALAATLRKDESVLAFECRAGSP</sequence>
<dbReference type="GO" id="GO:0005886">
    <property type="term" value="C:plasma membrane"/>
    <property type="evidence" value="ECO:0007669"/>
    <property type="project" value="UniProtKB-SubCell"/>
</dbReference>
<evidence type="ECO:0000256" key="2">
    <source>
        <dbReference type="ARBA" id="ARBA00009298"/>
    </source>
</evidence>
<keyword evidence="3" id="KW-1003">Cell membrane</keyword>
<dbReference type="Pfam" id="PF02308">
    <property type="entry name" value="MgtC"/>
    <property type="match status" value="1"/>
</dbReference>
<keyword evidence="4 7" id="KW-0812">Transmembrane</keyword>
<evidence type="ECO:0000313" key="9">
    <source>
        <dbReference type="EMBL" id="ANF54060.1"/>
    </source>
</evidence>
<comment type="similarity">
    <text evidence="2 7">Belongs to the MgtC/SapB family.</text>
</comment>
<dbReference type="STRING" id="588932.DA69_04465"/>
<evidence type="ECO:0000313" key="10">
    <source>
        <dbReference type="Proteomes" id="UP000077603"/>
    </source>
</evidence>
<dbReference type="InterPro" id="IPR003416">
    <property type="entry name" value="MgtC/SapB/SrpB/YhiD_fam"/>
</dbReference>
<protein>
    <recommendedName>
        <fullName evidence="7">Protein MgtC</fullName>
    </recommendedName>
</protein>
<reference evidence="9 10" key="1">
    <citation type="journal article" date="2014" name="Genome Announc.">
        <title>Genome Sequence of a Promising Hydrogen-Producing Facultative Anaerobic Bacterium, Brevundimonas naejangsanensis Strain B1.</title>
        <authorList>
            <person name="Su H."/>
            <person name="Zhang T."/>
            <person name="Bao M."/>
            <person name="Jiang Y."/>
            <person name="Wang Y."/>
            <person name="Tan T."/>
        </authorList>
    </citation>
    <scope>NUCLEOTIDE SEQUENCE [LARGE SCALE GENOMIC DNA]</scope>
    <source>
        <strain evidence="9 10">B1</strain>
    </source>
</reference>
<feature type="transmembrane region" description="Helical" evidence="7">
    <location>
        <begin position="40"/>
        <end position="57"/>
    </location>
</feature>
<dbReference type="EMBL" id="CP015614">
    <property type="protein sequence ID" value="ANF54060.1"/>
    <property type="molecule type" value="Genomic_DNA"/>
</dbReference>
<dbReference type="AlphaFoldDB" id="A0A172Y4C3"/>
<evidence type="ECO:0000256" key="4">
    <source>
        <dbReference type="ARBA" id="ARBA00022692"/>
    </source>
</evidence>
<comment type="subcellular location">
    <subcellularLocation>
        <location evidence="7">Cell inner membrane</location>
        <topology evidence="7">Multi-pass membrane protein</topology>
    </subcellularLocation>
    <subcellularLocation>
        <location evidence="1">Cell membrane</location>
        <topology evidence="1">Multi-pass membrane protein</topology>
    </subcellularLocation>
</comment>
<evidence type="ECO:0000259" key="8">
    <source>
        <dbReference type="Pfam" id="PF02308"/>
    </source>
</evidence>
<dbReference type="RefSeq" id="WP_025977263.1">
    <property type="nucleotide sequence ID" value="NZ_CP015614.1"/>
</dbReference>
<organism evidence="9 10">
    <name type="scientific">Brevundimonas naejangsanensis</name>
    <dbReference type="NCBI Taxonomy" id="588932"/>
    <lineage>
        <taxon>Bacteria</taxon>
        <taxon>Pseudomonadati</taxon>
        <taxon>Pseudomonadota</taxon>
        <taxon>Alphaproteobacteria</taxon>
        <taxon>Caulobacterales</taxon>
        <taxon>Caulobacteraceae</taxon>
        <taxon>Brevundimonas</taxon>
    </lineage>
</organism>
<keyword evidence="7" id="KW-0997">Cell inner membrane</keyword>
<keyword evidence="6 7" id="KW-0472">Membrane</keyword>
<feature type="transmembrane region" description="Helical" evidence="7">
    <location>
        <begin position="77"/>
        <end position="94"/>
    </location>
</feature>
<gene>
    <name evidence="9" type="ORF">DA69_04465</name>
</gene>
<dbReference type="PANTHER" id="PTHR33778:SF1">
    <property type="entry name" value="MAGNESIUM TRANSPORTER YHID-RELATED"/>
    <property type="match status" value="1"/>
</dbReference>
<evidence type="ECO:0000256" key="7">
    <source>
        <dbReference type="RuleBase" id="RU365041"/>
    </source>
</evidence>
<dbReference type="InterPro" id="IPR049177">
    <property type="entry name" value="MgtC_SapB_SrpB_YhiD_N"/>
</dbReference>
<evidence type="ECO:0000256" key="3">
    <source>
        <dbReference type="ARBA" id="ARBA00022475"/>
    </source>
</evidence>
<feature type="transmembrane region" description="Helical" evidence="7">
    <location>
        <begin position="12"/>
        <end position="28"/>
    </location>
</feature>
<feature type="domain" description="MgtC/SapB/SrpB/YhiD N-terminal" evidence="8">
    <location>
        <begin position="18"/>
        <end position="142"/>
    </location>
</feature>
<evidence type="ECO:0000256" key="1">
    <source>
        <dbReference type="ARBA" id="ARBA00004651"/>
    </source>
</evidence>
<feature type="transmembrane region" description="Helical" evidence="7">
    <location>
        <begin position="106"/>
        <end position="126"/>
    </location>
</feature>
<dbReference type="KEGG" id="bne:DA69_04465"/>
<dbReference type="PRINTS" id="PR01837">
    <property type="entry name" value="MGTCSAPBPROT"/>
</dbReference>
<proteinExistence type="inferred from homology"/>
<evidence type="ECO:0000256" key="5">
    <source>
        <dbReference type="ARBA" id="ARBA00022989"/>
    </source>
</evidence>
<dbReference type="PANTHER" id="PTHR33778">
    <property type="entry name" value="PROTEIN MGTC"/>
    <property type="match status" value="1"/>
</dbReference>
<dbReference type="eggNOG" id="COG1285">
    <property type="taxonomic scope" value="Bacteria"/>
</dbReference>
<accession>A0A172Y4C3</accession>